<dbReference type="RefSeq" id="XP_060384072.1">
    <property type="nucleotide sequence ID" value="XM_060521266.1"/>
</dbReference>
<evidence type="ECO:0000313" key="2">
    <source>
        <dbReference type="Proteomes" id="UP001227543"/>
    </source>
</evidence>
<comment type="caution">
    <text evidence="1">The sequence shown here is derived from an EMBL/GenBank/DDBJ whole genome shotgun (WGS) entry which is preliminary data.</text>
</comment>
<accession>A0ABQ9RFR2</accession>
<sequence length="126" mass="12862">MFGAVVGSTGWMEGGIKDIWDGTPPPGEAHASFAVADGEALDEESHGVSIAQCGLVPRFPLLANPGQGPTASLENATTSRGLCVTALDAGHGSSDKTDLTARGRRGHGVEWKGMQADNLGGKVHPS</sequence>
<dbReference type="GeneID" id="85405504"/>
<keyword evidence="2" id="KW-1185">Reference proteome</keyword>
<proteinExistence type="predicted"/>
<dbReference type="EMBL" id="MLFU01000013">
    <property type="protein sequence ID" value="KAK1502423.1"/>
    <property type="molecule type" value="Genomic_DNA"/>
</dbReference>
<organism evidence="1 2">
    <name type="scientific">Colletotrichum tamarilloi</name>
    <dbReference type="NCBI Taxonomy" id="1209934"/>
    <lineage>
        <taxon>Eukaryota</taxon>
        <taxon>Fungi</taxon>
        <taxon>Dikarya</taxon>
        <taxon>Ascomycota</taxon>
        <taxon>Pezizomycotina</taxon>
        <taxon>Sordariomycetes</taxon>
        <taxon>Hypocreomycetidae</taxon>
        <taxon>Glomerellales</taxon>
        <taxon>Glomerellaceae</taxon>
        <taxon>Colletotrichum</taxon>
        <taxon>Colletotrichum acutatum species complex</taxon>
    </lineage>
</organism>
<name>A0ABQ9RFR2_9PEZI</name>
<evidence type="ECO:0000313" key="1">
    <source>
        <dbReference type="EMBL" id="KAK1502423.1"/>
    </source>
</evidence>
<dbReference type="Proteomes" id="UP001227543">
    <property type="component" value="Unassembled WGS sequence"/>
</dbReference>
<protein>
    <submittedName>
        <fullName evidence="1">Uncharacterized protein</fullName>
    </submittedName>
</protein>
<gene>
    <name evidence="1" type="ORF">CTAM01_05236</name>
</gene>
<reference evidence="1 2" key="1">
    <citation type="submission" date="2016-10" db="EMBL/GenBank/DDBJ databases">
        <title>The genome sequence of Colletotrichum fioriniae PJ7.</title>
        <authorList>
            <person name="Baroncelli R."/>
        </authorList>
    </citation>
    <scope>NUCLEOTIDE SEQUENCE [LARGE SCALE GENOMIC DNA]</scope>
    <source>
        <strain evidence="1 2">Tom-12</strain>
    </source>
</reference>